<keyword evidence="3 4" id="KW-0949">S-adenosyl-L-methionine</keyword>
<dbReference type="EC" id="2.1.1.-" evidence="7"/>
<reference evidence="7 8" key="1">
    <citation type="journal article" date="2012" name="PLoS ONE">
        <title>The purine-utilizing bacterium Clostridium acidurici 9a: a genome-guided metabolic reconsideration.</title>
        <authorList>
            <person name="Hartwich K."/>
            <person name="Poehlein A."/>
            <person name="Daniel R."/>
        </authorList>
    </citation>
    <scope>NUCLEOTIDE SEQUENCE [LARGE SCALE GENOMIC DNA]</scope>
    <source>
        <strain evidence="8">ATCC 7906 / DSM 604 / BCRC 14475 / CIP 104303 / KCTC 5404 / NCIMB 10678 / 9a</strain>
    </source>
</reference>
<dbReference type="KEGG" id="cad:Curi_c20170"/>
<evidence type="ECO:0000256" key="5">
    <source>
        <dbReference type="PROSITE-ProRule" id="PRU10015"/>
    </source>
</evidence>
<dbReference type="PROSITE" id="PS50926">
    <property type="entry name" value="TRAM"/>
    <property type="match status" value="1"/>
</dbReference>
<dbReference type="InterPro" id="IPR029063">
    <property type="entry name" value="SAM-dependent_MTases_sf"/>
</dbReference>
<dbReference type="InterPro" id="IPR012340">
    <property type="entry name" value="NA-bd_OB-fold"/>
</dbReference>
<dbReference type="FunFam" id="3.40.50.150:FF:000009">
    <property type="entry name" value="23S rRNA (Uracil(1939)-C(5))-methyltransferase RlmD"/>
    <property type="match status" value="1"/>
</dbReference>
<dbReference type="CDD" id="cd02440">
    <property type="entry name" value="AdoMet_MTases"/>
    <property type="match status" value="1"/>
</dbReference>
<protein>
    <submittedName>
        <fullName evidence="7">23S rRNA (Uracil-5-)-methyltransferase RumA</fullName>
        <ecNumber evidence="7">2.1.1.-</ecNumber>
    </submittedName>
</protein>
<sequence length="455" mass="51260">MSEIIKRGTILDGEIIDITHEGKGVAKINGLTVFIDGGTIGDIVKIKISEMKKRFALGKVLEIVKPSVYRVDSLCKVSENCGGCQLRDLKYEKQLELKTNKVINDIEKIGKLKNVIVHNIIGMEDPLRYRNKVQVPVDENHIGFYKKESHNIVDTDECIIQHELSEKAINIVREFMKKFNVSGYNRKTAEGNIRHVITKVSFKTKDTMIIIVTNTKRLPYYEELIDMLKKEIPSVKSIVQNINKNKTNLVLGDKNKVLYGDEKIIDYIGALKFNISPQSFFQINSIQTEILYKKALEYADLKGKETVYDIYCGIGTISLFLAQKAKKVYGIEVISEAIEDAKENAELNGIENVEFYEGTAETVLPELYKEGIKADVIVLDPPRKGCEKEVLDTIVSMKPERVVYVSCNPSTLARDLNYLSNKGFLVKEVQPVDVFAGSMHVECVVLLVNSGQVGK</sequence>
<dbReference type="OrthoDB" id="9804590at2"/>
<evidence type="ECO:0000256" key="4">
    <source>
        <dbReference type="PROSITE-ProRule" id="PRU01024"/>
    </source>
</evidence>
<proteinExistence type="inferred from homology"/>
<dbReference type="EMBL" id="CP003326">
    <property type="protein sequence ID" value="AFS79021.1"/>
    <property type="molecule type" value="Genomic_DNA"/>
</dbReference>
<dbReference type="SUPFAM" id="SSF53335">
    <property type="entry name" value="S-adenosyl-L-methionine-dependent methyltransferases"/>
    <property type="match status" value="1"/>
</dbReference>
<dbReference type="InterPro" id="IPR030390">
    <property type="entry name" value="MeTrfase_TrmA_AS"/>
</dbReference>
<dbReference type="AlphaFoldDB" id="K0B312"/>
<dbReference type="Gene3D" id="2.40.50.1070">
    <property type="match status" value="1"/>
</dbReference>
<keyword evidence="1 4" id="KW-0489">Methyltransferase</keyword>
<dbReference type="HOGENOM" id="CLU_014689_7_0_9"/>
<feature type="active site" evidence="5">
    <location>
        <position position="407"/>
    </location>
</feature>
<keyword evidence="2 4" id="KW-0808">Transferase</keyword>
<evidence type="ECO:0000256" key="3">
    <source>
        <dbReference type="ARBA" id="ARBA00022691"/>
    </source>
</evidence>
<dbReference type="RefSeq" id="WP_014968157.1">
    <property type="nucleotide sequence ID" value="NC_018664.1"/>
</dbReference>
<dbReference type="Pfam" id="PF05958">
    <property type="entry name" value="tRNA_U5-meth_tr"/>
    <property type="match status" value="1"/>
</dbReference>
<feature type="binding site" evidence="4">
    <location>
        <position position="332"/>
    </location>
    <ligand>
        <name>S-adenosyl-L-methionine</name>
        <dbReference type="ChEBI" id="CHEBI:59789"/>
    </ligand>
</feature>
<dbReference type="PANTHER" id="PTHR11061:SF30">
    <property type="entry name" value="TRNA (URACIL(54)-C(5))-METHYLTRANSFERASE"/>
    <property type="match status" value="1"/>
</dbReference>
<dbReference type="Gene3D" id="2.40.50.140">
    <property type="entry name" value="Nucleic acid-binding proteins"/>
    <property type="match status" value="1"/>
</dbReference>
<evidence type="ECO:0000313" key="8">
    <source>
        <dbReference type="Proteomes" id="UP000006094"/>
    </source>
</evidence>
<dbReference type="Proteomes" id="UP000006094">
    <property type="component" value="Chromosome"/>
</dbReference>
<dbReference type="SUPFAM" id="SSF50249">
    <property type="entry name" value="Nucleic acid-binding proteins"/>
    <property type="match status" value="1"/>
</dbReference>
<dbReference type="eggNOG" id="COG2265">
    <property type="taxonomic scope" value="Bacteria"/>
</dbReference>
<feature type="domain" description="TRAM" evidence="6">
    <location>
        <begin position="4"/>
        <end position="62"/>
    </location>
</feature>
<dbReference type="STRING" id="1128398.Curi_c20170"/>
<gene>
    <name evidence="7" type="primary">rumA2</name>
    <name evidence="7" type="ordered locus">Curi_c20170</name>
</gene>
<dbReference type="GO" id="GO:0070041">
    <property type="term" value="F:rRNA (uridine-C5-)-methyltransferase activity"/>
    <property type="evidence" value="ECO:0007669"/>
    <property type="project" value="TreeGrafter"/>
</dbReference>
<dbReference type="InterPro" id="IPR002792">
    <property type="entry name" value="TRAM_dom"/>
</dbReference>
<feature type="active site" description="Nucleophile" evidence="4">
    <location>
        <position position="407"/>
    </location>
</feature>
<dbReference type="PATRIC" id="fig|1128398.3.peg.2079"/>
<feature type="binding site" evidence="4">
    <location>
        <position position="380"/>
    </location>
    <ligand>
        <name>S-adenosyl-L-methionine</name>
        <dbReference type="ChEBI" id="CHEBI:59789"/>
    </ligand>
</feature>
<dbReference type="InterPro" id="IPR010280">
    <property type="entry name" value="U5_MeTrfase_fam"/>
</dbReference>
<dbReference type="NCBIfam" id="TIGR00479">
    <property type="entry name" value="rumA"/>
    <property type="match status" value="1"/>
</dbReference>
<evidence type="ECO:0000256" key="2">
    <source>
        <dbReference type="ARBA" id="ARBA00022679"/>
    </source>
</evidence>
<evidence type="ECO:0000256" key="1">
    <source>
        <dbReference type="ARBA" id="ARBA00022603"/>
    </source>
</evidence>
<feature type="binding site" evidence="4">
    <location>
        <position position="311"/>
    </location>
    <ligand>
        <name>S-adenosyl-L-methionine</name>
        <dbReference type="ChEBI" id="CHEBI:59789"/>
    </ligand>
</feature>
<organism evidence="7 8">
    <name type="scientific">Gottschalkia acidurici (strain ATCC 7906 / DSM 604 / BCRC 14475 / CIP 104303 / KCTC 5404 / NCIMB 10678 / 9a)</name>
    <name type="common">Clostridium acidurici</name>
    <dbReference type="NCBI Taxonomy" id="1128398"/>
    <lineage>
        <taxon>Bacteria</taxon>
        <taxon>Bacillati</taxon>
        <taxon>Bacillota</taxon>
        <taxon>Tissierellia</taxon>
        <taxon>Tissierellales</taxon>
        <taxon>Gottschalkiaceae</taxon>
        <taxon>Gottschalkia</taxon>
    </lineage>
</organism>
<evidence type="ECO:0000259" key="6">
    <source>
        <dbReference type="PROSITE" id="PS50926"/>
    </source>
</evidence>
<comment type="similarity">
    <text evidence="4">Belongs to the class I-like SAM-binding methyltransferase superfamily. RNA M5U methyltransferase family.</text>
</comment>
<dbReference type="PROSITE" id="PS01230">
    <property type="entry name" value="TRMA_1"/>
    <property type="match status" value="1"/>
</dbReference>
<evidence type="ECO:0000313" key="7">
    <source>
        <dbReference type="EMBL" id="AFS79021.1"/>
    </source>
</evidence>
<keyword evidence="8" id="KW-1185">Reference proteome</keyword>
<name>K0B312_GOTA9</name>
<dbReference type="Gene3D" id="3.40.50.150">
    <property type="entry name" value="Vaccinia Virus protein VP39"/>
    <property type="match status" value="1"/>
</dbReference>
<dbReference type="PROSITE" id="PS51687">
    <property type="entry name" value="SAM_MT_RNA_M5U"/>
    <property type="match status" value="1"/>
</dbReference>
<feature type="binding site" evidence="4">
    <location>
        <position position="282"/>
    </location>
    <ligand>
        <name>S-adenosyl-L-methionine</name>
        <dbReference type="ChEBI" id="CHEBI:59789"/>
    </ligand>
</feature>
<dbReference type="FunFam" id="2.40.50.1070:FF:000003">
    <property type="entry name" value="23S rRNA (Uracil-5-)-methyltransferase RumA"/>
    <property type="match status" value="1"/>
</dbReference>
<dbReference type="PANTHER" id="PTHR11061">
    <property type="entry name" value="RNA M5U METHYLTRANSFERASE"/>
    <property type="match status" value="1"/>
</dbReference>
<dbReference type="GO" id="GO:0070475">
    <property type="term" value="P:rRNA base methylation"/>
    <property type="evidence" value="ECO:0007669"/>
    <property type="project" value="TreeGrafter"/>
</dbReference>
<accession>K0B312</accession>
<dbReference type="Pfam" id="PF01938">
    <property type="entry name" value="TRAM"/>
    <property type="match status" value="1"/>
</dbReference>